<organism evidence="1 2">
    <name type="scientific">Dendrolimus kikuchii</name>
    <dbReference type="NCBI Taxonomy" id="765133"/>
    <lineage>
        <taxon>Eukaryota</taxon>
        <taxon>Metazoa</taxon>
        <taxon>Ecdysozoa</taxon>
        <taxon>Arthropoda</taxon>
        <taxon>Hexapoda</taxon>
        <taxon>Insecta</taxon>
        <taxon>Pterygota</taxon>
        <taxon>Neoptera</taxon>
        <taxon>Endopterygota</taxon>
        <taxon>Lepidoptera</taxon>
        <taxon>Glossata</taxon>
        <taxon>Ditrysia</taxon>
        <taxon>Bombycoidea</taxon>
        <taxon>Lasiocampidae</taxon>
        <taxon>Dendrolimus</taxon>
    </lineage>
</organism>
<evidence type="ECO:0000313" key="2">
    <source>
        <dbReference type="Proteomes" id="UP000824533"/>
    </source>
</evidence>
<name>A0ACC1CTH7_9NEOP</name>
<sequence length="318" mass="37617">MVLLHFVYLLILIFPAHGSLLSRFRNPNTYVAPEESIIVPEDLDDELYAELVREVPEYKELLRTQSSPQLPYLKQTPATYMEEFDPDSDDEVTPEATEENTEVFISMADTENATLASVTNAHNMSNNSDSRRYDLDLVWRWKGEKVATCFICNRWPSRIPKETSCHDAFESHNWKMRTLARYFRAECFRNIHWWGERIKVYKNPHLVNWYHKYDRGLKRQYYGKVYTQRNCRGFWPLNAGSHTNHRMLRLEYTMRNKKEGCVMSPHASLTPFARGISLFARYHFCICQGNYCNAATSDQFSFNILVYTLCFRLYIFKN</sequence>
<gene>
    <name evidence="1" type="ORF">K1T71_010004</name>
</gene>
<comment type="caution">
    <text evidence="1">The sequence shown here is derived from an EMBL/GenBank/DDBJ whole genome shotgun (WGS) entry which is preliminary data.</text>
</comment>
<evidence type="ECO:0000313" key="1">
    <source>
        <dbReference type="EMBL" id="KAJ0174896.1"/>
    </source>
</evidence>
<keyword evidence="2" id="KW-1185">Reference proteome</keyword>
<dbReference type="EMBL" id="CM034403">
    <property type="protein sequence ID" value="KAJ0174896.1"/>
    <property type="molecule type" value="Genomic_DNA"/>
</dbReference>
<dbReference type="Proteomes" id="UP000824533">
    <property type="component" value="Linkage Group LG17"/>
</dbReference>
<protein>
    <submittedName>
        <fullName evidence="1">Uncharacterized protein</fullName>
    </submittedName>
</protein>
<proteinExistence type="predicted"/>
<accession>A0ACC1CTH7</accession>
<reference evidence="1 2" key="1">
    <citation type="journal article" date="2021" name="Front. Genet.">
        <title>Chromosome-Level Genome Assembly Reveals Significant Gene Expansion in the Toll and IMD Signaling Pathways of Dendrolimus kikuchii.</title>
        <authorList>
            <person name="Zhou J."/>
            <person name="Wu P."/>
            <person name="Xiong Z."/>
            <person name="Liu N."/>
            <person name="Zhao N."/>
            <person name="Ji M."/>
            <person name="Qiu Y."/>
            <person name="Yang B."/>
        </authorList>
    </citation>
    <scope>NUCLEOTIDE SEQUENCE [LARGE SCALE GENOMIC DNA]</scope>
    <source>
        <strain evidence="1">Ann1</strain>
    </source>
</reference>